<evidence type="ECO:0000313" key="2">
    <source>
        <dbReference type="Proteomes" id="UP000070133"/>
    </source>
</evidence>
<dbReference type="AlphaFoldDB" id="A0A139H6S5"/>
<comment type="caution">
    <text evidence="1">The sequence shown here is derived from an EMBL/GenBank/DDBJ whole genome shotgun (WGS) entry which is preliminary data.</text>
</comment>
<dbReference type="EMBL" id="LFZN01000120">
    <property type="protein sequence ID" value="KXS98173.1"/>
    <property type="molecule type" value="Genomic_DNA"/>
</dbReference>
<reference evidence="1 2" key="1">
    <citation type="submission" date="2015-07" db="EMBL/GenBank/DDBJ databases">
        <title>Comparative genomics of the Sigatoka disease complex on banana suggests a link between parallel evolutionary changes in Pseudocercospora fijiensis and Pseudocercospora eumusae and increased virulence on the banana host.</title>
        <authorList>
            <person name="Chang T.-C."/>
            <person name="Salvucci A."/>
            <person name="Crous P.W."/>
            <person name="Stergiopoulos I."/>
        </authorList>
    </citation>
    <scope>NUCLEOTIDE SEQUENCE [LARGE SCALE GENOMIC DNA]</scope>
    <source>
        <strain evidence="1 2">CBS 114824</strain>
    </source>
</reference>
<accession>A0A139H6S5</accession>
<keyword evidence="2" id="KW-1185">Reference proteome</keyword>
<dbReference type="Proteomes" id="UP000070133">
    <property type="component" value="Unassembled WGS sequence"/>
</dbReference>
<evidence type="ECO:0000313" key="1">
    <source>
        <dbReference type="EMBL" id="KXS98173.1"/>
    </source>
</evidence>
<proteinExistence type="predicted"/>
<protein>
    <submittedName>
        <fullName evidence="1">Uncharacterized protein</fullName>
    </submittedName>
</protein>
<gene>
    <name evidence="1" type="ORF">AC578_6406</name>
</gene>
<name>A0A139H6S5_9PEZI</name>
<dbReference type="STRING" id="321146.A0A139H6S5"/>
<organism evidence="1 2">
    <name type="scientific">Pseudocercospora eumusae</name>
    <dbReference type="NCBI Taxonomy" id="321146"/>
    <lineage>
        <taxon>Eukaryota</taxon>
        <taxon>Fungi</taxon>
        <taxon>Dikarya</taxon>
        <taxon>Ascomycota</taxon>
        <taxon>Pezizomycotina</taxon>
        <taxon>Dothideomycetes</taxon>
        <taxon>Dothideomycetidae</taxon>
        <taxon>Mycosphaerellales</taxon>
        <taxon>Mycosphaerellaceae</taxon>
        <taxon>Pseudocercospora</taxon>
    </lineage>
</organism>
<sequence>MSLPTKAELLAQLVPDPKPECPICWEEMKLQGFRNWAHVDNVLKYMNHFRTLQQSASTGSERSFIGLDQDIGGRLVAACALSRPRPVNGVSDADRCIMEWRLVTRAFQDFIDQLRGIWVTGSTLSELLSKKSEFALQGRYASYGQAIAQSPGAMTFKDDVESCIALFVTMTQRAYDEKVAAKAPHSGDGACSMS</sequence>